<dbReference type="PANTHER" id="PTHR43782">
    <property type="entry name" value="ARGINASE"/>
    <property type="match status" value="1"/>
</dbReference>
<dbReference type="PANTHER" id="PTHR43782:SF3">
    <property type="entry name" value="ARGINASE"/>
    <property type="match status" value="1"/>
</dbReference>
<name>A0A427Y3H3_9TREE</name>
<dbReference type="Pfam" id="PF00491">
    <property type="entry name" value="Arginase"/>
    <property type="match status" value="1"/>
</dbReference>
<dbReference type="PRINTS" id="PR00116">
    <property type="entry name" value="ARGINASE"/>
</dbReference>
<dbReference type="GO" id="GO:0005829">
    <property type="term" value="C:cytosol"/>
    <property type="evidence" value="ECO:0007669"/>
    <property type="project" value="TreeGrafter"/>
</dbReference>
<keyword evidence="6" id="KW-1185">Reference proteome</keyword>
<dbReference type="OrthoDB" id="9992747at2759"/>
<dbReference type="EMBL" id="RSCD01000019">
    <property type="protein sequence ID" value="RSH85632.1"/>
    <property type="molecule type" value="Genomic_DNA"/>
</dbReference>
<comment type="caution">
    <text evidence="5">The sequence shown here is derived from an EMBL/GenBank/DDBJ whole genome shotgun (WGS) entry which is preliminary data.</text>
</comment>
<accession>A0A427Y3H3</accession>
<evidence type="ECO:0000313" key="6">
    <source>
        <dbReference type="Proteomes" id="UP000279259"/>
    </source>
</evidence>
<dbReference type="Proteomes" id="UP000279259">
    <property type="component" value="Unassembled WGS sequence"/>
</dbReference>
<sequence length="219" mass="23528">MSPNYKYRFLSEPATVDIIACPFSGGQGRSGVDLAPNRLISAGLVDQLQKLGWQVKYESAKSFADIPYNPVPTDAQYTHLAGDKPVNAEEFPTPKASIEPVMVQRLPDPDIGRMKKPRLVSAVCERVAKEVGEAAAQGALPLTLGGDHSLAMGTVLGTKSKYPDACLIWIDAHADINTPGSTDSGNLHGCPVSFLLGLEGTDVEPFNQWIKPCLKPEDL</sequence>
<keyword evidence="3" id="KW-0464">Manganese</keyword>
<keyword evidence="2" id="KW-0378">Hydrolase</keyword>
<dbReference type="GO" id="GO:0004053">
    <property type="term" value="F:arginase activity"/>
    <property type="evidence" value="ECO:0007669"/>
    <property type="project" value="TreeGrafter"/>
</dbReference>
<dbReference type="InterPro" id="IPR006035">
    <property type="entry name" value="Ureohydrolase"/>
</dbReference>
<evidence type="ECO:0000256" key="3">
    <source>
        <dbReference type="ARBA" id="ARBA00023211"/>
    </source>
</evidence>
<organism evidence="5 6">
    <name type="scientific">Saitozyma podzolica</name>
    <dbReference type="NCBI Taxonomy" id="1890683"/>
    <lineage>
        <taxon>Eukaryota</taxon>
        <taxon>Fungi</taxon>
        <taxon>Dikarya</taxon>
        <taxon>Basidiomycota</taxon>
        <taxon>Agaricomycotina</taxon>
        <taxon>Tremellomycetes</taxon>
        <taxon>Tremellales</taxon>
        <taxon>Trimorphomycetaceae</taxon>
        <taxon>Saitozyma</taxon>
    </lineage>
</organism>
<dbReference type="STRING" id="1890683.A0A427Y3H3"/>
<evidence type="ECO:0000256" key="2">
    <source>
        <dbReference type="ARBA" id="ARBA00022801"/>
    </source>
</evidence>
<evidence type="ECO:0000256" key="4">
    <source>
        <dbReference type="PROSITE-ProRule" id="PRU00742"/>
    </source>
</evidence>
<dbReference type="PROSITE" id="PS51409">
    <property type="entry name" value="ARGINASE_2"/>
    <property type="match status" value="1"/>
</dbReference>
<dbReference type="GO" id="GO:0005634">
    <property type="term" value="C:nucleus"/>
    <property type="evidence" value="ECO:0007669"/>
    <property type="project" value="TreeGrafter"/>
</dbReference>
<proteinExistence type="inferred from homology"/>
<evidence type="ECO:0000313" key="5">
    <source>
        <dbReference type="EMBL" id="RSH85632.1"/>
    </source>
</evidence>
<comment type="similarity">
    <text evidence="4">Belongs to the arginase family.</text>
</comment>
<protein>
    <submittedName>
        <fullName evidence="5">Arginase</fullName>
    </submittedName>
</protein>
<keyword evidence="1" id="KW-0479">Metal-binding</keyword>
<dbReference type="SUPFAM" id="SSF52768">
    <property type="entry name" value="Arginase/deacetylase"/>
    <property type="match status" value="1"/>
</dbReference>
<dbReference type="GO" id="GO:0030145">
    <property type="term" value="F:manganese ion binding"/>
    <property type="evidence" value="ECO:0007669"/>
    <property type="project" value="TreeGrafter"/>
</dbReference>
<dbReference type="AlphaFoldDB" id="A0A427Y3H3"/>
<dbReference type="InterPro" id="IPR023696">
    <property type="entry name" value="Ureohydrolase_dom_sf"/>
</dbReference>
<gene>
    <name evidence="5" type="primary">CAR1_2</name>
    <name evidence="5" type="ORF">EHS25_003771</name>
</gene>
<reference evidence="5 6" key="1">
    <citation type="submission" date="2018-11" db="EMBL/GenBank/DDBJ databases">
        <title>Genome sequence of Saitozyma podzolica DSM 27192.</title>
        <authorList>
            <person name="Aliyu H."/>
            <person name="Gorte O."/>
            <person name="Ochsenreither K."/>
        </authorList>
    </citation>
    <scope>NUCLEOTIDE SEQUENCE [LARGE SCALE GENOMIC DNA]</scope>
    <source>
        <strain evidence="5 6">DSM 27192</strain>
    </source>
</reference>
<dbReference type="Gene3D" id="3.40.800.10">
    <property type="entry name" value="Ureohydrolase domain"/>
    <property type="match status" value="1"/>
</dbReference>
<evidence type="ECO:0000256" key="1">
    <source>
        <dbReference type="ARBA" id="ARBA00022723"/>
    </source>
</evidence>